<feature type="compositionally biased region" description="Polar residues" evidence="1">
    <location>
        <begin position="498"/>
        <end position="508"/>
    </location>
</feature>
<dbReference type="GO" id="GO:0005524">
    <property type="term" value="F:ATP binding"/>
    <property type="evidence" value="ECO:0007669"/>
    <property type="project" value="InterPro"/>
</dbReference>
<dbReference type="AlphaFoldDB" id="D2W0S7"/>
<sequence>MAYEPFRTEFHELLHSSTRLDSFAGFWKEHWYPINSETDNDETISFISKSKFFMFTFLEENKPEEDSSSGPQDFLKVVAQMRLILSQLTRASMVKDIYNFHNSICCHAILTSKERVIALTMKPNLYRMTVKDNDVIYSDYNLYLSGVYNLNSTKHRIELCNFLMTSAYMALQITKRVYFYLMEQKSKKSENSTILSPKKGQITKSLSVGDIIYCKNDIFNDDTTDKGFAVIIEKQIDNTRDKPMYEGTLADTNHKCIVKIYNNIACNNCRTPLTLNSQGFYVNGSLTPFTQSDVTLKGIPLPEYILNHAHDKKLLMAQLLVQLYKLHKHSAVRLGRIHNDIKPDNIVVYDNYPYFIDFEASKTFDKYDTANEQCFDDGRVLTSSSGTSSFNPPEKGSALRGITPKSDVYSLGLVFIQILSTHNSTVSSLQSLTNYPIIIDLITKMTQKDIKDRPLAEDCLKILEISENEYVQYGPKPISKYYYTTSESYEKMLKKRSCSQTESQSMENSFKKLKK</sequence>
<evidence type="ECO:0000256" key="1">
    <source>
        <dbReference type="SAM" id="MobiDB-lite"/>
    </source>
</evidence>
<dbReference type="Pfam" id="PF00069">
    <property type="entry name" value="Pkinase"/>
    <property type="match status" value="1"/>
</dbReference>
<dbReference type="InterPro" id="IPR000719">
    <property type="entry name" value="Prot_kinase_dom"/>
</dbReference>
<dbReference type="GO" id="GO:0044773">
    <property type="term" value="P:mitotic DNA damage checkpoint signaling"/>
    <property type="evidence" value="ECO:0007669"/>
    <property type="project" value="TreeGrafter"/>
</dbReference>
<organism evidence="4">
    <name type="scientific">Naegleria gruberi</name>
    <name type="common">Amoeba</name>
    <dbReference type="NCBI Taxonomy" id="5762"/>
    <lineage>
        <taxon>Eukaryota</taxon>
        <taxon>Discoba</taxon>
        <taxon>Heterolobosea</taxon>
        <taxon>Tetramitia</taxon>
        <taxon>Eutetramitia</taxon>
        <taxon>Vahlkampfiidae</taxon>
        <taxon>Naegleria</taxon>
    </lineage>
</organism>
<accession>D2W0S7</accession>
<reference evidence="3 4" key="1">
    <citation type="journal article" date="2010" name="Cell">
        <title>The genome of Naegleria gruberi illuminates early eukaryotic versatility.</title>
        <authorList>
            <person name="Fritz-Laylin L.K."/>
            <person name="Prochnik S.E."/>
            <person name="Ginger M.L."/>
            <person name="Dacks J.B."/>
            <person name="Carpenter M.L."/>
            <person name="Field M.C."/>
            <person name="Kuo A."/>
            <person name="Paredez A."/>
            <person name="Chapman J."/>
            <person name="Pham J."/>
            <person name="Shu S."/>
            <person name="Neupane R."/>
            <person name="Cipriano M."/>
            <person name="Mancuso J."/>
            <person name="Tu H."/>
            <person name="Salamov A."/>
            <person name="Lindquist E."/>
            <person name="Shapiro H."/>
            <person name="Lucas S."/>
            <person name="Grigoriev I.V."/>
            <person name="Cande W.Z."/>
            <person name="Fulton C."/>
            <person name="Rokhsar D.S."/>
            <person name="Dawson S.C."/>
        </authorList>
    </citation>
    <scope>NUCLEOTIDE SEQUENCE [LARGE SCALE GENOMIC DNA]</scope>
    <source>
        <strain evidence="3 4">NEG-M</strain>
    </source>
</reference>
<dbReference type="KEGG" id="ngr:NAEGRDRAFT_74965"/>
<dbReference type="PANTHER" id="PTHR44167:SF30">
    <property type="entry name" value="PHOSPHORYLASE KINASE"/>
    <property type="match status" value="1"/>
</dbReference>
<dbReference type="SUPFAM" id="SSF56112">
    <property type="entry name" value="Protein kinase-like (PK-like)"/>
    <property type="match status" value="1"/>
</dbReference>
<evidence type="ECO:0000313" key="4">
    <source>
        <dbReference type="Proteomes" id="UP000006671"/>
    </source>
</evidence>
<dbReference type="Gene3D" id="1.10.510.10">
    <property type="entry name" value="Transferase(Phosphotransferase) domain 1"/>
    <property type="match status" value="1"/>
</dbReference>
<dbReference type="GeneID" id="8857285"/>
<evidence type="ECO:0000313" key="3">
    <source>
        <dbReference type="EMBL" id="EFC37388.1"/>
    </source>
</evidence>
<evidence type="ECO:0000259" key="2">
    <source>
        <dbReference type="PROSITE" id="PS50011"/>
    </source>
</evidence>
<dbReference type="STRING" id="5762.D2W0S7"/>
<dbReference type="GO" id="GO:0004674">
    <property type="term" value="F:protein serine/threonine kinase activity"/>
    <property type="evidence" value="ECO:0007669"/>
    <property type="project" value="TreeGrafter"/>
</dbReference>
<dbReference type="PROSITE" id="PS50011">
    <property type="entry name" value="PROTEIN_KINASE_DOM"/>
    <property type="match status" value="1"/>
</dbReference>
<keyword evidence="4" id="KW-1185">Reference proteome</keyword>
<dbReference type="RefSeq" id="XP_002670132.1">
    <property type="nucleotide sequence ID" value="XM_002670086.1"/>
</dbReference>
<feature type="domain" description="Protein kinase" evidence="2">
    <location>
        <begin position="197"/>
        <end position="471"/>
    </location>
</feature>
<dbReference type="GO" id="GO:0005634">
    <property type="term" value="C:nucleus"/>
    <property type="evidence" value="ECO:0007669"/>
    <property type="project" value="TreeGrafter"/>
</dbReference>
<proteinExistence type="predicted"/>
<dbReference type="OrthoDB" id="4062651at2759"/>
<feature type="region of interest" description="Disordered" evidence="1">
    <location>
        <begin position="496"/>
        <end position="515"/>
    </location>
</feature>
<dbReference type="InParanoid" id="D2W0S7"/>
<gene>
    <name evidence="3" type="ORF">NAEGRDRAFT_74965</name>
</gene>
<dbReference type="SMART" id="SM00220">
    <property type="entry name" value="S_TKc"/>
    <property type="match status" value="1"/>
</dbReference>
<name>D2W0S7_NAEGR</name>
<dbReference type="InterPro" id="IPR011009">
    <property type="entry name" value="Kinase-like_dom_sf"/>
</dbReference>
<dbReference type="EMBL" id="GG738919">
    <property type="protein sequence ID" value="EFC37388.1"/>
    <property type="molecule type" value="Genomic_DNA"/>
</dbReference>
<dbReference type="VEuPathDB" id="AmoebaDB:NAEGRDRAFT_74965"/>
<dbReference type="PANTHER" id="PTHR44167">
    <property type="entry name" value="OVARIAN-SPECIFIC SERINE/THREONINE-PROTEIN KINASE LOK-RELATED"/>
    <property type="match status" value="1"/>
</dbReference>
<dbReference type="Proteomes" id="UP000006671">
    <property type="component" value="Unassembled WGS sequence"/>
</dbReference>
<protein>
    <submittedName>
        <fullName evidence="3">Predicted protein</fullName>
    </submittedName>
</protein>